<evidence type="ECO:0000256" key="4">
    <source>
        <dbReference type="ARBA" id="ARBA00022475"/>
    </source>
</evidence>
<feature type="transmembrane region" description="Helical" evidence="16">
    <location>
        <begin position="1461"/>
        <end position="1479"/>
    </location>
</feature>
<keyword evidence="11" id="KW-0325">Glycoprotein</keyword>
<dbReference type="Gene3D" id="1.10.287.70">
    <property type="match status" value="2"/>
</dbReference>
<proteinExistence type="inferred from homology"/>
<comment type="subcellular location">
    <subcellularLocation>
        <location evidence="1">Cell membrane</location>
        <topology evidence="1">Multi-pass membrane protein</topology>
    </subcellularLocation>
    <subcellularLocation>
        <location evidence="15">Postsynaptic cell membrane</location>
    </subcellularLocation>
</comment>
<dbReference type="Pfam" id="PF00060">
    <property type="entry name" value="Lig_chan"/>
    <property type="match status" value="2"/>
</dbReference>
<dbReference type="InterPro" id="IPR015683">
    <property type="entry name" value="Ionotropic_Glu_rcpt"/>
</dbReference>
<dbReference type="InterPro" id="IPR019594">
    <property type="entry name" value="Glu/Gly-bd"/>
</dbReference>
<evidence type="ECO:0000256" key="15">
    <source>
        <dbReference type="ARBA" id="ARBA00034100"/>
    </source>
</evidence>
<dbReference type="SMART" id="SM00079">
    <property type="entry name" value="PBPe"/>
    <property type="match status" value="2"/>
</dbReference>
<dbReference type="PANTHER" id="PTHR18966">
    <property type="entry name" value="IONOTROPIC GLUTAMATE RECEPTOR"/>
    <property type="match status" value="1"/>
</dbReference>
<feature type="transmembrane region" description="Helical" evidence="16">
    <location>
        <begin position="553"/>
        <end position="571"/>
    </location>
</feature>
<feature type="transmembrane region" description="Helical" evidence="16">
    <location>
        <begin position="818"/>
        <end position="842"/>
    </location>
</feature>
<keyword evidence="7" id="KW-0770">Synapse</keyword>
<dbReference type="Gene3D" id="3.40.190.10">
    <property type="entry name" value="Periplasmic binding protein-like II"/>
    <property type="match status" value="4"/>
</dbReference>
<dbReference type="Proteomes" id="UP001652628">
    <property type="component" value="Chromosome 3"/>
</dbReference>
<keyword evidence="17" id="KW-0732">Signal</keyword>
<evidence type="ECO:0000256" key="10">
    <source>
        <dbReference type="ARBA" id="ARBA00023170"/>
    </source>
</evidence>
<keyword evidence="12" id="KW-0628">Postsynaptic cell membrane</keyword>
<name>A0ABM4TNT4_DROSZ</name>
<evidence type="ECO:0000256" key="16">
    <source>
        <dbReference type="SAM" id="Phobius"/>
    </source>
</evidence>
<evidence type="ECO:0000256" key="2">
    <source>
        <dbReference type="ARBA" id="ARBA00008685"/>
    </source>
</evidence>
<feature type="transmembrane region" description="Helical" evidence="16">
    <location>
        <begin position="1726"/>
        <end position="1748"/>
    </location>
</feature>
<sequence>MNAMHFSWLVVIFLCLNKVQAQFYGDSTYGSSGGQSIRLGLITDDATDRIRQTFEHAISVVNSELGVPLVGETEQVAYGNSVQAFAQLCRLMQSGVGAVFGPAAKHTASHLLNACDSKDIPFIYPHLSWGAHPDGFNLHPSPEDIANALYDIVNQFEWSRFIFCYESAEYLNILDHLMTLYGIKGPVIKVMRYDLNLNGNYKSVLRRIRKSEDSRIVVVGSTEGVAELLRQAQQVGIMNEDYTYVIGNLDLHTFELEEYKYSEANITGIRMFSPDQEEVRDLVEKLHQELGESQPLNTGSSSITMSMALTYDAVRVIAETTKHLPYQPQMLNCSERHDNVQPDGSTFRNYMRSLEIKEKTITGRIYFEGNVRKGFTFDVIELQSSGLVKVGTWEDGKDFEFERPPQVVNFNDIDDGSLVNKTFKVLISVATKPYASLVESIDTLIGNNQYQGYGVDLIKELADKLGFNFTFHDGGNDYGSFNKTTNSTTGMLKEIVEGRADLAITDLTITSEREEVIDFSIPFMNLGIAILYVKPQKAPPALFSFMDPFSSEVWLYLGIAYVGVSLCFFIIGRLSPIEWDNPYPCIEEPEELENQFTINNSLWFTTGALLQQGSEIAPKALSTRTISAIWWFFTLIMVSSYTANLAAFLTIENPTSPINSVEDLAENKDDVQYGAKRTGSTRNFFLTSEDPTYMKMNEYMMAHPEMLMDNNQDGVDKVKAGTKYAFLMESTSIEFNTVRECNLTKVGDPLDEKGYGIAMVKNWPYRDKFNNALLELQEQGVLARLKNKWWNEVGAGVCSAKSDNDGPSELGVDNLSGIYVVLVIGSLFSMLVSILYWCYFVFRKAKFYAVPFCDALAEEFKIVISFSENERALKSAQSVYSRSRNSSQSIESLKTDSEENMPDEDKPYKMFSNHFILFWDIICITISVSSAQYENFGGYDNFQSSESVPIGLLTDQNTEQMNIVFDHAIEVANLEVGTALTSLKEEVNYGDAYQSYGKLCRMLETGIAGVFGPSSRHTAVHLMSICDAMDIPHIYSYMSEYAEGFNLHPHPTDLAKALHSLIVAFNWTRFIFLYESADYLNILNELTTLFGMNGPVVTVLRYDMQLNGNYKQVLRRVRKSVDNRIVVVGSSETMPEFLNQAQQVGIINEDYKYIIGNLDFHSFDLEEYKYSEANITGLRLFSPEKMAVKELLMKLGYPTDQDEFRNGSCPITVEMALTYDAVQLFAQTLKNLPFKPVPQNCSQRTESVRDDGSSFKNYMRTLRLTEHLLTGPIYFEGNVRKGYHLDVIELQPSGIVKVGTWDENRNYTARRLAPTTALFDSVDNSLANKTFTILLSVPNKPYAQLVETYKQLEGNSQYEGYGVDLIKELADKLGFNFTFVNGGNDYGSYNKSTNESTGMLREIMHGRADLAITDLTITSEREQAIDFTIPFMNLGIAILYLKPQKAAPELFTFMDPFSEEVWWFLGFSFVGVSLSFFILGRLSPSEWDNPYPCIEEPEELENQFTIGNSIWFTTGALLQQGSEIGPKALSTRTVASFWWFFTLLVVSSYTANLAAFLTIEKPQSLINSVDDLAENKDGVVYGAKRTGSTRNFFITSVDERYKKMNKFMTENPQHLTEDNMEGVYRVKTNTHYAFLMESTSIEYNTKRECNLKKIGDALDEKGYGIAMRKNWPHRDKFNNALLELQEQGVLEKMKNKWWNEVGTGICATKEDAPDATPLDMNNLEGVFFVLLVGSCCALLYGIISWVLFVMKKAHHYRVPLRDALKEEFQFVIDFNNYVRVLKNSASIYSRSRQSSISAASVVQESQ</sequence>
<evidence type="ECO:0000256" key="11">
    <source>
        <dbReference type="ARBA" id="ARBA00023180"/>
    </source>
</evidence>
<evidence type="ECO:0008006" key="22">
    <source>
        <dbReference type="Google" id="ProtNLM"/>
    </source>
</evidence>
<evidence type="ECO:0000256" key="17">
    <source>
        <dbReference type="SAM" id="SignalP"/>
    </source>
</evidence>
<dbReference type="Pfam" id="PF01094">
    <property type="entry name" value="ANF_receptor"/>
    <property type="match status" value="2"/>
</dbReference>
<dbReference type="Gene3D" id="3.40.50.2300">
    <property type="match status" value="4"/>
</dbReference>
<feature type="transmembrane region" description="Helical" evidence="16">
    <location>
        <begin position="628"/>
        <end position="651"/>
    </location>
</feature>
<keyword evidence="13" id="KW-1071">Ligand-gated ion channel</keyword>
<dbReference type="SUPFAM" id="SSF53822">
    <property type="entry name" value="Periplasmic binding protein-like I"/>
    <property type="match status" value="2"/>
</dbReference>
<evidence type="ECO:0000256" key="7">
    <source>
        <dbReference type="ARBA" id="ARBA00023018"/>
    </source>
</evidence>
<dbReference type="InterPro" id="IPR001320">
    <property type="entry name" value="Iontro_rcpt_C"/>
</dbReference>
<evidence type="ECO:0000259" key="18">
    <source>
        <dbReference type="SMART" id="SM00079"/>
    </source>
</evidence>
<feature type="domain" description="Ionotropic glutamate receptor L-glutamate and glycine-binding" evidence="19">
    <location>
        <begin position="433"/>
        <end position="497"/>
    </location>
</feature>
<keyword evidence="20" id="KW-1185">Reference proteome</keyword>
<dbReference type="InterPro" id="IPR001508">
    <property type="entry name" value="Iono_Glu_rcpt_met"/>
</dbReference>
<dbReference type="Pfam" id="PF10613">
    <property type="entry name" value="Lig_chan-Glu_bd"/>
    <property type="match status" value="2"/>
</dbReference>
<evidence type="ECO:0000259" key="19">
    <source>
        <dbReference type="SMART" id="SM00918"/>
    </source>
</evidence>
<dbReference type="InterPro" id="IPR028082">
    <property type="entry name" value="Peripla_BP_I"/>
</dbReference>
<feature type="domain" description="Ionotropic glutamate receptor L-glutamate and glycine-binding" evidence="19">
    <location>
        <begin position="1341"/>
        <end position="1405"/>
    </location>
</feature>
<feature type="chain" id="PRO_5045785356" description="Glutamate receptor ionotropic, kainate 2" evidence="17">
    <location>
        <begin position="22"/>
        <end position="1806"/>
    </location>
</feature>
<keyword evidence="9 16" id="KW-0472">Membrane</keyword>
<keyword evidence="14" id="KW-0407">Ion channel</keyword>
<keyword evidence="3" id="KW-0813">Transport</keyword>
<evidence type="ECO:0000256" key="9">
    <source>
        <dbReference type="ARBA" id="ARBA00023136"/>
    </source>
</evidence>
<keyword evidence="5 16" id="KW-0812">Transmembrane</keyword>
<evidence type="ECO:0000256" key="5">
    <source>
        <dbReference type="ARBA" id="ARBA00022692"/>
    </source>
</evidence>
<feature type="signal peptide" evidence="17">
    <location>
        <begin position="1"/>
        <end position="21"/>
    </location>
</feature>
<accession>A0ABM4TNT4</accession>
<feature type="transmembrane region" description="Helical" evidence="16">
    <location>
        <begin position="1537"/>
        <end position="1559"/>
    </location>
</feature>
<evidence type="ECO:0000256" key="1">
    <source>
        <dbReference type="ARBA" id="ARBA00004651"/>
    </source>
</evidence>
<dbReference type="GeneID" id="108011995"/>
<organism evidence="20 21">
    <name type="scientific">Drosophila suzukii</name>
    <name type="common">Spotted-wing drosophila fruit fly</name>
    <dbReference type="NCBI Taxonomy" id="28584"/>
    <lineage>
        <taxon>Eukaryota</taxon>
        <taxon>Metazoa</taxon>
        <taxon>Ecdysozoa</taxon>
        <taxon>Arthropoda</taxon>
        <taxon>Hexapoda</taxon>
        <taxon>Insecta</taxon>
        <taxon>Pterygota</taxon>
        <taxon>Neoptera</taxon>
        <taxon>Endopterygota</taxon>
        <taxon>Diptera</taxon>
        <taxon>Brachycera</taxon>
        <taxon>Muscomorpha</taxon>
        <taxon>Ephydroidea</taxon>
        <taxon>Drosophilidae</taxon>
        <taxon>Drosophila</taxon>
        <taxon>Sophophora</taxon>
    </lineage>
</organism>
<evidence type="ECO:0000256" key="12">
    <source>
        <dbReference type="ARBA" id="ARBA00023257"/>
    </source>
</evidence>
<evidence type="ECO:0000313" key="21">
    <source>
        <dbReference type="RefSeq" id="XP_070851630.1"/>
    </source>
</evidence>
<evidence type="ECO:0000313" key="20">
    <source>
        <dbReference type="Proteomes" id="UP001652628"/>
    </source>
</evidence>
<dbReference type="InterPro" id="IPR001828">
    <property type="entry name" value="ANF_lig-bd_rcpt"/>
</dbReference>
<dbReference type="CDD" id="cd06382">
    <property type="entry name" value="PBP1_iGluR_Kainate"/>
    <property type="match status" value="2"/>
</dbReference>
<evidence type="ECO:0000256" key="6">
    <source>
        <dbReference type="ARBA" id="ARBA00022989"/>
    </source>
</evidence>
<dbReference type="PRINTS" id="PR00177">
    <property type="entry name" value="NMDARECEPTOR"/>
</dbReference>
<dbReference type="SMART" id="SM00918">
    <property type="entry name" value="Lig_chan-Glu_bd"/>
    <property type="match status" value="2"/>
</dbReference>
<dbReference type="SUPFAM" id="SSF53850">
    <property type="entry name" value="Periplasmic binding protein-like II"/>
    <property type="match status" value="2"/>
</dbReference>
<feature type="domain" description="Ionotropic glutamate receptor C-terminal" evidence="18">
    <location>
        <begin position="422"/>
        <end position="792"/>
    </location>
</feature>
<evidence type="ECO:0000256" key="14">
    <source>
        <dbReference type="ARBA" id="ARBA00023303"/>
    </source>
</evidence>
<feature type="domain" description="Ionotropic glutamate receptor C-terminal" evidence="18">
    <location>
        <begin position="1334"/>
        <end position="1700"/>
    </location>
</feature>
<protein>
    <recommendedName>
        <fullName evidence="22">Glutamate receptor ionotropic, kainate 2</fullName>
    </recommendedName>
</protein>
<comment type="similarity">
    <text evidence="2">Belongs to the glutamate-gated ion channel (TC 1.A.10.1) family.</text>
</comment>
<keyword evidence="10" id="KW-0675">Receptor</keyword>
<keyword evidence="8" id="KW-0406">Ion transport</keyword>
<evidence type="ECO:0000256" key="3">
    <source>
        <dbReference type="ARBA" id="ARBA00022448"/>
    </source>
</evidence>
<dbReference type="RefSeq" id="XP_070851630.1">
    <property type="nucleotide sequence ID" value="XM_070995529.1"/>
</dbReference>
<evidence type="ECO:0000256" key="13">
    <source>
        <dbReference type="ARBA" id="ARBA00023286"/>
    </source>
</evidence>
<evidence type="ECO:0000256" key="8">
    <source>
        <dbReference type="ARBA" id="ARBA00023065"/>
    </source>
</evidence>
<keyword evidence="4" id="KW-1003">Cell membrane</keyword>
<keyword evidence="6 16" id="KW-1133">Transmembrane helix</keyword>
<dbReference type="CDD" id="cd13714">
    <property type="entry name" value="PBP2_iGluR_Kainate"/>
    <property type="match status" value="2"/>
</dbReference>
<gene>
    <name evidence="21" type="primary">LOC108011995</name>
</gene>
<reference evidence="21" key="1">
    <citation type="submission" date="2025-08" db="UniProtKB">
        <authorList>
            <consortium name="RefSeq"/>
        </authorList>
    </citation>
    <scope>IDENTIFICATION</scope>
</reference>